<accession>A0A0I9SBK1</accession>
<organism evidence="1">
    <name type="scientific">Bacteroides fragilis</name>
    <dbReference type="NCBI Taxonomy" id="817"/>
    <lineage>
        <taxon>Bacteria</taxon>
        <taxon>Pseudomonadati</taxon>
        <taxon>Bacteroidota</taxon>
        <taxon>Bacteroidia</taxon>
        <taxon>Bacteroidales</taxon>
        <taxon>Bacteroidaceae</taxon>
        <taxon>Bacteroides</taxon>
    </lineage>
</organism>
<protein>
    <submittedName>
        <fullName evidence="1">Uncharacterized protein</fullName>
    </submittedName>
</protein>
<dbReference type="PATRIC" id="fig|817.53.peg.1264"/>
<proteinExistence type="predicted"/>
<reference evidence="1" key="1">
    <citation type="book" date="2014" name="THE 24TH EUROPEAN CONGRESS OF CLINICAL MICROBIOLOGY AND INFECTIOUS DISEASES" publisher="ECCMID 2014" city="Barcelona, Spain">
        <title>Identification of resistance genes in three multidrug-resistant Bacteroides fragilis isolates by whole genome sequencing.</title>
        <editorList>
            <person name="Unknown"/>
            <person name="A."/>
        </editorList>
        <authorList>
            <person name="Sydenham T.V."/>
            <person name="Hasman H."/>
            <person name="Wang M."/>
            <person name="Soki J."/>
            <person name="Nagy E."/>
            <person name="Justesen U.S."/>
        </authorList>
    </citation>
    <scope>NUCLEOTIDE SEQUENCE</scope>
    <source>
        <strain evidence="1">DCMOUH0018B</strain>
    </source>
</reference>
<dbReference type="AlphaFoldDB" id="A0A0I9SBK1"/>
<sequence length="138" mass="15796">MKGELFINGKDTFETWGVNMGDGFLESLYSPAPMKEVIENKSRLEHGKRVIFNNPKKDERELTLIFTLMGDSKKDYIDKYKAFITEISAGDVAIKVPALGEEVYHVYYLRSNSFAWSIDRTFSKISIKFCEPNPGNRA</sequence>
<gene>
    <name evidence="1" type="ORF">EE52_0206100</name>
</gene>
<comment type="caution">
    <text evidence="1">The sequence shown here is derived from an EMBL/GenBank/DDBJ whole genome shotgun (WGS) entry which is preliminary data.</text>
</comment>
<evidence type="ECO:0000313" key="1">
    <source>
        <dbReference type="EMBL" id="KFX75578.1"/>
    </source>
</evidence>
<reference evidence="1" key="2">
    <citation type="submission" date="2014-07" db="EMBL/GenBank/DDBJ databases">
        <title>Genetics and epidemiology of antimicrobial resistance in B. fragilis group.</title>
        <authorList>
            <person name="Sydenham T.V."/>
            <person name="Hasman H."/>
            <person name="Kemp M."/>
            <person name="Justesen U.S."/>
        </authorList>
    </citation>
    <scope>NUCLEOTIDE SEQUENCE [LARGE SCALE GENOMIC DNA]</scope>
    <source>
        <strain evidence="1">DCMOUH0018B</strain>
    </source>
</reference>
<dbReference type="RefSeq" id="WP_044299964.1">
    <property type="nucleotide sequence ID" value="NZ_CAEUHN010000012.1"/>
</dbReference>
<name>A0A0I9SBK1_BACFG</name>
<dbReference type="EMBL" id="JMZZ02000097">
    <property type="protein sequence ID" value="KFX75578.1"/>
    <property type="molecule type" value="Genomic_DNA"/>
</dbReference>